<keyword evidence="4 9" id="KW-0032">Aminotransferase</keyword>
<dbReference type="EMBL" id="FNBG01000001">
    <property type="protein sequence ID" value="SDE59893.1"/>
    <property type="molecule type" value="Genomic_DNA"/>
</dbReference>
<dbReference type="AlphaFoldDB" id="A0A1G7E8A6"/>
<accession>A0A1G7E8A6</accession>
<dbReference type="RefSeq" id="WP_342707154.1">
    <property type="nucleotide sequence ID" value="NZ_FNBG01000001.1"/>
</dbReference>
<organism evidence="11 12">
    <name type="scientific">Fontibacillus panacisegetis</name>
    <dbReference type="NCBI Taxonomy" id="670482"/>
    <lineage>
        <taxon>Bacteria</taxon>
        <taxon>Bacillati</taxon>
        <taxon>Bacillota</taxon>
        <taxon>Bacilli</taxon>
        <taxon>Bacillales</taxon>
        <taxon>Paenibacillaceae</taxon>
        <taxon>Fontibacillus</taxon>
    </lineage>
</organism>
<name>A0A1G7E8A6_9BACL</name>
<dbReference type="NCBIfam" id="TIGR01141">
    <property type="entry name" value="hisC"/>
    <property type="match status" value="1"/>
</dbReference>
<evidence type="ECO:0000256" key="8">
    <source>
        <dbReference type="ARBA" id="ARBA00023102"/>
    </source>
</evidence>
<evidence type="ECO:0000256" key="9">
    <source>
        <dbReference type="HAMAP-Rule" id="MF_01023"/>
    </source>
</evidence>
<dbReference type="STRING" id="670482.SAMN04488542_10193"/>
<keyword evidence="8 9" id="KW-0368">Histidine biosynthesis</keyword>
<dbReference type="PANTHER" id="PTHR42885">
    <property type="entry name" value="HISTIDINOL-PHOSPHATE AMINOTRANSFERASE-RELATED"/>
    <property type="match status" value="1"/>
</dbReference>
<dbReference type="InterPro" id="IPR005861">
    <property type="entry name" value="HisP_aminotrans"/>
</dbReference>
<evidence type="ECO:0000256" key="7">
    <source>
        <dbReference type="ARBA" id="ARBA00022898"/>
    </source>
</evidence>
<dbReference type="InterPro" id="IPR015424">
    <property type="entry name" value="PyrdxlP-dep_Trfase"/>
</dbReference>
<dbReference type="GO" id="GO:0000105">
    <property type="term" value="P:L-histidine biosynthetic process"/>
    <property type="evidence" value="ECO:0007669"/>
    <property type="project" value="UniProtKB-UniRule"/>
</dbReference>
<keyword evidence="12" id="KW-1185">Reference proteome</keyword>
<dbReference type="UniPathway" id="UPA00031">
    <property type="reaction ID" value="UER00012"/>
</dbReference>
<evidence type="ECO:0000256" key="4">
    <source>
        <dbReference type="ARBA" id="ARBA00022576"/>
    </source>
</evidence>
<dbReference type="Gene3D" id="3.40.640.10">
    <property type="entry name" value="Type I PLP-dependent aspartate aminotransferase-like (Major domain)"/>
    <property type="match status" value="1"/>
</dbReference>
<dbReference type="InterPro" id="IPR001917">
    <property type="entry name" value="Aminotrans_II_pyridoxalP_BS"/>
</dbReference>
<reference evidence="11 12" key="1">
    <citation type="submission" date="2016-10" db="EMBL/GenBank/DDBJ databases">
        <authorList>
            <person name="de Groot N.N."/>
        </authorList>
    </citation>
    <scope>NUCLEOTIDE SEQUENCE [LARGE SCALE GENOMIC DNA]</scope>
    <source>
        <strain evidence="11 12">DSM 28129</strain>
    </source>
</reference>
<gene>
    <name evidence="9" type="primary">hisC</name>
    <name evidence="11" type="ORF">SAMN04488542_10193</name>
</gene>
<evidence type="ECO:0000259" key="10">
    <source>
        <dbReference type="Pfam" id="PF00155"/>
    </source>
</evidence>
<keyword evidence="6 9" id="KW-0808">Transferase</keyword>
<dbReference type="EC" id="2.6.1.9" evidence="9"/>
<evidence type="ECO:0000256" key="2">
    <source>
        <dbReference type="ARBA" id="ARBA00007970"/>
    </source>
</evidence>
<dbReference type="InterPro" id="IPR015422">
    <property type="entry name" value="PyrdxlP-dep_Trfase_small"/>
</dbReference>
<dbReference type="CDD" id="cd00609">
    <property type="entry name" value="AAT_like"/>
    <property type="match status" value="1"/>
</dbReference>
<dbReference type="HAMAP" id="MF_01023">
    <property type="entry name" value="HisC_aminotrans_2"/>
    <property type="match status" value="1"/>
</dbReference>
<dbReference type="Proteomes" id="UP000198972">
    <property type="component" value="Unassembled WGS sequence"/>
</dbReference>
<dbReference type="PROSITE" id="PS00599">
    <property type="entry name" value="AA_TRANSFER_CLASS_2"/>
    <property type="match status" value="1"/>
</dbReference>
<evidence type="ECO:0000313" key="11">
    <source>
        <dbReference type="EMBL" id="SDE59893.1"/>
    </source>
</evidence>
<dbReference type="Gene3D" id="3.90.1150.10">
    <property type="entry name" value="Aspartate Aminotransferase, domain 1"/>
    <property type="match status" value="1"/>
</dbReference>
<dbReference type="Pfam" id="PF00155">
    <property type="entry name" value="Aminotran_1_2"/>
    <property type="match status" value="1"/>
</dbReference>
<keyword evidence="7 9" id="KW-0663">Pyridoxal phosphate</keyword>
<comment type="catalytic activity">
    <reaction evidence="9">
        <text>L-histidinol phosphate + 2-oxoglutarate = 3-(imidazol-4-yl)-2-oxopropyl phosphate + L-glutamate</text>
        <dbReference type="Rhea" id="RHEA:23744"/>
        <dbReference type="ChEBI" id="CHEBI:16810"/>
        <dbReference type="ChEBI" id="CHEBI:29985"/>
        <dbReference type="ChEBI" id="CHEBI:57766"/>
        <dbReference type="ChEBI" id="CHEBI:57980"/>
        <dbReference type="EC" id="2.6.1.9"/>
    </reaction>
</comment>
<dbReference type="GO" id="GO:0004400">
    <property type="term" value="F:histidinol-phosphate transaminase activity"/>
    <property type="evidence" value="ECO:0007669"/>
    <property type="project" value="UniProtKB-UniRule"/>
</dbReference>
<dbReference type="GO" id="GO:0030170">
    <property type="term" value="F:pyridoxal phosphate binding"/>
    <property type="evidence" value="ECO:0007669"/>
    <property type="project" value="InterPro"/>
</dbReference>
<proteinExistence type="inferred from homology"/>
<evidence type="ECO:0000256" key="3">
    <source>
        <dbReference type="ARBA" id="ARBA00011738"/>
    </source>
</evidence>
<dbReference type="InterPro" id="IPR015421">
    <property type="entry name" value="PyrdxlP-dep_Trfase_major"/>
</dbReference>
<evidence type="ECO:0000256" key="5">
    <source>
        <dbReference type="ARBA" id="ARBA00022605"/>
    </source>
</evidence>
<comment type="cofactor">
    <cofactor evidence="1 9">
        <name>pyridoxal 5'-phosphate</name>
        <dbReference type="ChEBI" id="CHEBI:597326"/>
    </cofactor>
</comment>
<evidence type="ECO:0000256" key="6">
    <source>
        <dbReference type="ARBA" id="ARBA00022679"/>
    </source>
</evidence>
<dbReference type="PANTHER" id="PTHR42885:SF2">
    <property type="entry name" value="HISTIDINOL-PHOSPHATE AMINOTRANSFERASE"/>
    <property type="match status" value="1"/>
</dbReference>
<comment type="pathway">
    <text evidence="9">Amino-acid biosynthesis; L-histidine biosynthesis; L-histidine from 5-phospho-alpha-D-ribose 1-diphosphate: step 7/9.</text>
</comment>
<protein>
    <recommendedName>
        <fullName evidence="9">Histidinol-phosphate aminotransferase</fullName>
        <ecNumber evidence="9">2.6.1.9</ecNumber>
    </recommendedName>
    <alternativeName>
        <fullName evidence="9">Imidazole acetol-phosphate transaminase</fullName>
    </alternativeName>
</protein>
<dbReference type="SUPFAM" id="SSF53383">
    <property type="entry name" value="PLP-dependent transferases"/>
    <property type="match status" value="1"/>
</dbReference>
<comment type="similarity">
    <text evidence="2 9">Belongs to the class-II pyridoxal-phosphate-dependent aminotransferase family. Histidinol-phosphate aminotransferase subfamily.</text>
</comment>
<feature type="domain" description="Aminotransferase class I/classII large" evidence="10">
    <location>
        <begin position="27"/>
        <end position="341"/>
    </location>
</feature>
<feature type="modified residue" description="N6-(pyridoxal phosphate)lysine" evidence="9">
    <location>
        <position position="211"/>
    </location>
</feature>
<keyword evidence="5 9" id="KW-0028">Amino-acid biosynthesis</keyword>
<evidence type="ECO:0000256" key="1">
    <source>
        <dbReference type="ARBA" id="ARBA00001933"/>
    </source>
</evidence>
<evidence type="ECO:0000313" key="12">
    <source>
        <dbReference type="Proteomes" id="UP000198972"/>
    </source>
</evidence>
<sequence>MVSKYWSHIVNEIIPYVPGEQPQNHQLIKLNTNENPYPPSEVVFEAMQQAVSSNLRLYPDPNCTKLKEAASQYYKLPSDHIFVGNGSDEILAFCFKAFFNPEDIILFPDITYSFYEVYAKLFDISYETVALNDHFEIPVEAFFHKNKGIIIANPNAPTGKLLAIDSIRQILDQNPDSVVIIDEAYIDFGGTSSVELISEYDNLLVVHTFSKSRSLAGLRVGLALGHSDLIEGLNRVKNCFNSYTLDRVALAGAEQSLRDIDTFKTNVNRIIQTREHITSKLRALGFYVVDSKANFIFISHSEVPAETIFEKLKQRNIFVRYFKKSGIDNYLRVSIGTDHEMSVFYQGVVEILEEYAWK</sequence>
<comment type="subunit">
    <text evidence="3 9">Homodimer.</text>
</comment>
<dbReference type="InterPro" id="IPR004839">
    <property type="entry name" value="Aminotransferase_I/II_large"/>
</dbReference>